<evidence type="ECO:0000259" key="2">
    <source>
        <dbReference type="Pfam" id="PF07584"/>
    </source>
</evidence>
<keyword evidence="1" id="KW-0472">Membrane</keyword>
<keyword evidence="4" id="KW-1185">Reference proteome</keyword>
<sequence length="455" mass="51030">MQFLYPIGLLAIAGLIIPVVIHLWNVKQGKTLKIGSIALLGESAHASSKSFKINEWLLLILRCLLIILIACIIAQPFIKKPLTGKQNGWILVDKYKFPTVFKNYKSTIDSLLKLNYEIHDFNMGFSALTLKDTANLDSVKKKPISYSTLLNQLNAIIPTANSVYLFENHRLNSIGNELPKVSYKLLRKHFNEADTLGSWIIDYAGKKYEAKSNPSSTVYTPIASNDVPSIRVKIYESSGNTDKKYLVSALKAIASFSGRQIEINPSGKVDVGFWLSDQVVSSDFKSSIDSGGTLFQYEKGKIIPEASFIVIDGKNIASSKRIEAPKSSETIWTDGFGNSILSAEKQNKLNILHFYSRLNPQWSQLVWNETFVKALMPIVIHDNKATNFGFEDNDADQRQLAKNQKETIQVSTIEKATNSTQNKPLGNIFWTIAFLIFLAERILTFSKKTTNYVKN</sequence>
<proteinExistence type="predicted"/>
<keyword evidence="1" id="KW-1133">Transmembrane helix</keyword>
<dbReference type="PANTHER" id="PTHR37464:SF1">
    <property type="entry name" value="BLL2463 PROTEIN"/>
    <property type="match status" value="1"/>
</dbReference>
<keyword evidence="1" id="KW-0812">Transmembrane</keyword>
<dbReference type="NCBIfam" id="TIGR02226">
    <property type="entry name" value="two_anch"/>
    <property type="match status" value="1"/>
</dbReference>
<reference evidence="4" key="1">
    <citation type="journal article" date="2019" name="Int. J. Syst. Evol. Microbiol.">
        <title>The Global Catalogue of Microorganisms (GCM) 10K type strain sequencing project: providing services to taxonomists for standard genome sequencing and annotation.</title>
        <authorList>
            <consortium name="The Broad Institute Genomics Platform"/>
            <consortium name="The Broad Institute Genome Sequencing Center for Infectious Disease"/>
            <person name="Wu L."/>
            <person name="Ma J."/>
        </authorList>
    </citation>
    <scope>NUCLEOTIDE SEQUENCE [LARGE SCALE GENOMIC DNA]</scope>
    <source>
        <strain evidence="4">CCM 8691</strain>
    </source>
</reference>
<name>A0ABV8P7C9_9SPHI</name>
<dbReference type="InterPro" id="IPR024163">
    <property type="entry name" value="Aerotolerance_reg_N"/>
</dbReference>
<evidence type="ECO:0000313" key="3">
    <source>
        <dbReference type="EMBL" id="MFC4211103.1"/>
    </source>
</evidence>
<comment type="caution">
    <text evidence="3">The sequence shown here is derived from an EMBL/GenBank/DDBJ whole genome shotgun (WGS) entry which is preliminary data.</text>
</comment>
<dbReference type="InterPro" id="IPR011933">
    <property type="entry name" value="Double_TM_dom"/>
</dbReference>
<evidence type="ECO:0000256" key="1">
    <source>
        <dbReference type="SAM" id="Phobius"/>
    </source>
</evidence>
<dbReference type="Pfam" id="PF07584">
    <property type="entry name" value="BatA"/>
    <property type="match status" value="1"/>
</dbReference>
<dbReference type="PANTHER" id="PTHR37464">
    <property type="entry name" value="BLL2463 PROTEIN"/>
    <property type="match status" value="1"/>
</dbReference>
<accession>A0ABV8P7C9</accession>
<dbReference type="Proteomes" id="UP001595789">
    <property type="component" value="Unassembled WGS sequence"/>
</dbReference>
<dbReference type="EMBL" id="JBHSBW010000007">
    <property type="protein sequence ID" value="MFC4211103.1"/>
    <property type="molecule type" value="Genomic_DNA"/>
</dbReference>
<feature type="transmembrane region" description="Helical" evidence="1">
    <location>
        <begin position="56"/>
        <end position="78"/>
    </location>
</feature>
<dbReference type="RefSeq" id="WP_378983708.1">
    <property type="nucleotide sequence ID" value="NZ_JBHSBW010000007.1"/>
</dbReference>
<protein>
    <submittedName>
        <fullName evidence="3">BatA domain-containing protein</fullName>
    </submittedName>
</protein>
<feature type="transmembrane region" description="Helical" evidence="1">
    <location>
        <begin position="6"/>
        <end position="24"/>
    </location>
</feature>
<feature type="transmembrane region" description="Helical" evidence="1">
    <location>
        <begin position="428"/>
        <end position="446"/>
    </location>
</feature>
<evidence type="ECO:0000313" key="4">
    <source>
        <dbReference type="Proteomes" id="UP001595789"/>
    </source>
</evidence>
<gene>
    <name evidence="3" type="ORF">ACFOWA_07925</name>
</gene>
<organism evidence="3 4">
    <name type="scientific">Pedobacter lithocola</name>
    <dbReference type="NCBI Taxonomy" id="1908239"/>
    <lineage>
        <taxon>Bacteria</taxon>
        <taxon>Pseudomonadati</taxon>
        <taxon>Bacteroidota</taxon>
        <taxon>Sphingobacteriia</taxon>
        <taxon>Sphingobacteriales</taxon>
        <taxon>Sphingobacteriaceae</taxon>
        <taxon>Pedobacter</taxon>
    </lineage>
</organism>
<feature type="domain" description="Aerotolerance regulator N-terminal" evidence="2">
    <location>
        <begin position="1"/>
        <end position="76"/>
    </location>
</feature>